<organism evidence="1 2">
    <name type="scientific">Ajellomyces capsulatus (strain H143)</name>
    <name type="common">Darling's disease fungus</name>
    <name type="synonym">Histoplasma capsulatum</name>
    <dbReference type="NCBI Taxonomy" id="544712"/>
    <lineage>
        <taxon>Eukaryota</taxon>
        <taxon>Fungi</taxon>
        <taxon>Dikarya</taxon>
        <taxon>Ascomycota</taxon>
        <taxon>Pezizomycotina</taxon>
        <taxon>Eurotiomycetes</taxon>
        <taxon>Eurotiomycetidae</taxon>
        <taxon>Onygenales</taxon>
        <taxon>Ajellomycetaceae</taxon>
        <taxon>Histoplasma</taxon>
    </lineage>
</organism>
<dbReference type="Proteomes" id="UP000002624">
    <property type="component" value="Unassembled WGS sequence"/>
</dbReference>
<reference evidence="2" key="1">
    <citation type="submission" date="2009-05" db="EMBL/GenBank/DDBJ databases">
        <title>The genome sequence of Ajellomyces capsulatus strain H143.</title>
        <authorList>
            <person name="Champion M."/>
            <person name="Cuomo C.A."/>
            <person name="Ma L.-J."/>
            <person name="Henn M.R."/>
            <person name="Sil A."/>
            <person name="Goldman B."/>
            <person name="Young S.K."/>
            <person name="Kodira C.D."/>
            <person name="Zeng Q."/>
            <person name="Koehrsen M."/>
            <person name="Alvarado L."/>
            <person name="Berlin A.M."/>
            <person name="Borenstein D."/>
            <person name="Chen Z."/>
            <person name="Engels R."/>
            <person name="Freedman E."/>
            <person name="Gellesch M."/>
            <person name="Goldberg J."/>
            <person name="Griggs A."/>
            <person name="Gujja S."/>
            <person name="Heiman D.I."/>
            <person name="Hepburn T.A."/>
            <person name="Howarth C."/>
            <person name="Jen D."/>
            <person name="Larson L."/>
            <person name="Lewis B."/>
            <person name="Mehta T."/>
            <person name="Park D."/>
            <person name="Pearson M."/>
            <person name="Roberts A."/>
            <person name="Saif S."/>
            <person name="Shea T.D."/>
            <person name="Shenoy N."/>
            <person name="Sisk P."/>
            <person name="Stolte C."/>
            <person name="Sykes S."/>
            <person name="Walk T."/>
            <person name="White J."/>
            <person name="Yandava C."/>
            <person name="Klein B."/>
            <person name="McEwen J.G."/>
            <person name="Puccia R."/>
            <person name="Goldman G.H."/>
            <person name="Felipe M.S."/>
            <person name="Nino-Vega G."/>
            <person name="San-Blas G."/>
            <person name="Taylor J.W."/>
            <person name="Mendoza L."/>
            <person name="Galagan J.E."/>
            <person name="Nusbaum C."/>
            <person name="Birren B.W."/>
        </authorList>
    </citation>
    <scope>NUCLEOTIDE SEQUENCE [LARGE SCALE GENOMIC DNA]</scope>
    <source>
        <strain evidence="2">H143</strain>
    </source>
</reference>
<name>C6HHE4_AJECH</name>
<evidence type="ECO:0000313" key="1">
    <source>
        <dbReference type="EMBL" id="EER40228.1"/>
    </source>
</evidence>
<dbReference type="AlphaFoldDB" id="C6HHE4"/>
<gene>
    <name evidence="1" type="ORF">HCDG_05625</name>
</gene>
<accession>C6HHE4</accession>
<sequence>MYLSHEESSTTLARLHTAHFSPFITFNHLETDCEFGIRRSPPNPQYSVIIPKALNIVTILSLEPKRAMP</sequence>
<dbReference type="VEuPathDB" id="FungiDB:HCDG_05625"/>
<protein>
    <submittedName>
        <fullName evidence="1">Uncharacterized protein</fullName>
    </submittedName>
</protein>
<proteinExistence type="predicted"/>
<dbReference type="HOGENOM" id="CLU_2775384_0_0_1"/>
<dbReference type="EMBL" id="GG692427">
    <property type="protein sequence ID" value="EER40228.1"/>
    <property type="molecule type" value="Genomic_DNA"/>
</dbReference>
<evidence type="ECO:0000313" key="2">
    <source>
        <dbReference type="Proteomes" id="UP000002624"/>
    </source>
</evidence>